<keyword evidence="2" id="KW-0732">Signal</keyword>
<feature type="chain" id="PRO_5035912106" evidence="2">
    <location>
        <begin position="17"/>
        <end position="80"/>
    </location>
</feature>
<dbReference type="Proteomes" id="UP000823388">
    <property type="component" value="Chromosome 4N"/>
</dbReference>
<evidence type="ECO:0000313" key="4">
    <source>
        <dbReference type="Proteomes" id="UP000823388"/>
    </source>
</evidence>
<dbReference type="AlphaFoldDB" id="A0A8T0T3R7"/>
<name>A0A8T0T3R7_PANVG</name>
<gene>
    <name evidence="3" type="ORF">PVAP13_4NG093441</name>
</gene>
<reference evidence="3" key="1">
    <citation type="submission" date="2020-05" db="EMBL/GenBank/DDBJ databases">
        <title>WGS assembly of Panicum virgatum.</title>
        <authorList>
            <person name="Lovell J.T."/>
            <person name="Jenkins J."/>
            <person name="Shu S."/>
            <person name="Juenger T.E."/>
            <person name="Schmutz J."/>
        </authorList>
    </citation>
    <scope>NUCLEOTIDE SEQUENCE</scope>
    <source>
        <strain evidence="3">AP13</strain>
    </source>
</reference>
<proteinExistence type="predicted"/>
<comment type="caution">
    <text evidence="3">The sequence shown here is derived from an EMBL/GenBank/DDBJ whole genome shotgun (WGS) entry which is preliminary data.</text>
</comment>
<organism evidence="3 4">
    <name type="scientific">Panicum virgatum</name>
    <name type="common">Blackwell switchgrass</name>
    <dbReference type="NCBI Taxonomy" id="38727"/>
    <lineage>
        <taxon>Eukaryota</taxon>
        <taxon>Viridiplantae</taxon>
        <taxon>Streptophyta</taxon>
        <taxon>Embryophyta</taxon>
        <taxon>Tracheophyta</taxon>
        <taxon>Spermatophyta</taxon>
        <taxon>Magnoliopsida</taxon>
        <taxon>Liliopsida</taxon>
        <taxon>Poales</taxon>
        <taxon>Poaceae</taxon>
        <taxon>PACMAD clade</taxon>
        <taxon>Panicoideae</taxon>
        <taxon>Panicodae</taxon>
        <taxon>Paniceae</taxon>
        <taxon>Panicinae</taxon>
        <taxon>Panicum</taxon>
        <taxon>Panicum sect. Hiantes</taxon>
    </lineage>
</organism>
<feature type="compositionally biased region" description="Basic residues" evidence="1">
    <location>
        <begin position="70"/>
        <end position="80"/>
    </location>
</feature>
<feature type="signal peptide" evidence="2">
    <location>
        <begin position="1"/>
        <end position="16"/>
    </location>
</feature>
<keyword evidence="4" id="KW-1185">Reference proteome</keyword>
<evidence type="ECO:0000256" key="2">
    <source>
        <dbReference type="SAM" id="SignalP"/>
    </source>
</evidence>
<feature type="region of interest" description="Disordered" evidence="1">
    <location>
        <begin position="49"/>
        <end position="80"/>
    </location>
</feature>
<sequence length="80" mass="8494">MCVGSLVVFAWCRADGEVVASSGFICGDGMWTFPSSLLSLAKPPVFERHSLRRRPETTGVAAGDDGGGARRGRRQTRPAA</sequence>
<dbReference type="EMBL" id="CM029044">
    <property type="protein sequence ID" value="KAG2605700.1"/>
    <property type="molecule type" value="Genomic_DNA"/>
</dbReference>
<evidence type="ECO:0000313" key="3">
    <source>
        <dbReference type="EMBL" id="KAG2605700.1"/>
    </source>
</evidence>
<evidence type="ECO:0000256" key="1">
    <source>
        <dbReference type="SAM" id="MobiDB-lite"/>
    </source>
</evidence>
<protein>
    <submittedName>
        <fullName evidence="3">Uncharacterized protein</fullName>
    </submittedName>
</protein>
<accession>A0A8T0T3R7</accession>